<dbReference type="NCBIfam" id="NF003454">
    <property type="entry name" value="PRK05035.1"/>
    <property type="match status" value="1"/>
</dbReference>
<evidence type="ECO:0000256" key="6">
    <source>
        <dbReference type="ARBA" id="ARBA00023004"/>
    </source>
</evidence>
<dbReference type="GO" id="GO:0009055">
    <property type="term" value="F:electron transfer activity"/>
    <property type="evidence" value="ECO:0007669"/>
    <property type="project" value="InterPro"/>
</dbReference>
<sequence length="488" mass="54881">MWNIFKKIKKNKIWDFPGGIHPPAMKEKSSNIPIRQIPLPKEFIIPLRQHRGPEGELSIRPGDTVLRGQPLTIGHDRSLPVHAPTSGTIIKIQTHTTAFPSPRSEMCIFMESDGQDRSCPMHSLNNYQKFKREEIITRLHEAGIAGLGGAGFPTDRKLRNNIKTIHTLIINAAECEPYITSDDRLIQEHAHEIVEGIRILAWILLAKKVLIGIEDNKLKSITSLKTAINNSTDLHVCVIPTKYPSGGAKQITKILTGKEVPHTSHTSDIGVLVQNVGTVFSIKRAIINGEPLTERVVTLSGESLRNPGNIWARLGTPISHLLKYTGFTPENKQIIIIGGPLMGFTIPIDNVPLVKTINCIVTPSTNEIGKDKVEKNCIRCGICADVCPALLLPQQLYWFSRGKEHEKARQYHINDCIECGACSYVCPSQIPLVRYFRQEKEAICTMQSEKERTVLAKIRFLSRIQRIEKEKYQNKKNLRQVVYDKKVD</sequence>
<dbReference type="Pfam" id="PF10531">
    <property type="entry name" value="SLBB"/>
    <property type="match status" value="1"/>
</dbReference>
<organism evidence="10 11">
    <name type="scientific">Candidatus Erwinia haradaeae</name>
    <dbReference type="NCBI Taxonomy" id="1922217"/>
    <lineage>
        <taxon>Bacteria</taxon>
        <taxon>Pseudomonadati</taxon>
        <taxon>Pseudomonadota</taxon>
        <taxon>Gammaproteobacteria</taxon>
        <taxon>Enterobacterales</taxon>
        <taxon>Erwiniaceae</taxon>
        <taxon>Erwinia</taxon>
    </lineage>
</organism>
<feature type="binding site" evidence="8">
    <location>
        <position position="377"/>
    </location>
    <ligand>
        <name>[4Fe-4S] cluster</name>
        <dbReference type="ChEBI" id="CHEBI:49883"/>
        <label>1</label>
    </ligand>
</feature>
<protein>
    <recommendedName>
        <fullName evidence="8">Ion-translocating oxidoreductase complex subunit C</fullName>
        <ecNumber evidence="8">7.-.-.-</ecNumber>
    </recommendedName>
    <alternativeName>
        <fullName evidence="8">Rnf electron transport complex subunit C</fullName>
    </alternativeName>
</protein>
<dbReference type="PANTHER" id="PTHR43034:SF2">
    <property type="entry name" value="ION-TRANSLOCATING OXIDOREDUCTASE COMPLEX SUBUNIT C"/>
    <property type="match status" value="1"/>
</dbReference>
<dbReference type="InterPro" id="IPR010208">
    <property type="entry name" value="Ion_transpt_RnfC/RsxC"/>
</dbReference>
<dbReference type="Proteomes" id="UP000294441">
    <property type="component" value="Chromosome 1"/>
</dbReference>
<keyword evidence="8" id="KW-0472">Membrane</keyword>
<comment type="similarity">
    <text evidence="8">Belongs to the 4Fe4S bacterial-type ferredoxin family. RnfC subfamily.</text>
</comment>
<accession>A0A451D789</accession>
<comment type="function">
    <text evidence="8">Part of a membrane-bound complex that couples electron transfer with translocation of ions across the membrane.</text>
</comment>
<comment type="subcellular location">
    <subcellularLocation>
        <location evidence="8">Cell inner membrane</location>
        <topology evidence="8">Peripheral membrane protein</topology>
    </subcellularLocation>
</comment>
<comment type="subunit">
    <text evidence="8">The complex is composed of six subunits: RnfA, RnfB, RnfC, RnfD, RnfE and RnfG.</text>
</comment>
<evidence type="ECO:0000256" key="3">
    <source>
        <dbReference type="ARBA" id="ARBA00022723"/>
    </source>
</evidence>
<dbReference type="Pfam" id="PF13375">
    <property type="entry name" value="RnfC_N"/>
    <property type="match status" value="1"/>
</dbReference>
<dbReference type="AlphaFoldDB" id="A0A451D789"/>
<feature type="binding site" evidence="8">
    <location>
        <position position="419"/>
    </location>
    <ligand>
        <name>[4Fe-4S] cluster</name>
        <dbReference type="ChEBI" id="CHEBI:49883"/>
        <label>2</label>
    </ligand>
</feature>
<dbReference type="Gene3D" id="3.30.70.20">
    <property type="match status" value="1"/>
</dbReference>
<evidence type="ECO:0000256" key="2">
    <source>
        <dbReference type="ARBA" id="ARBA00022485"/>
    </source>
</evidence>
<dbReference type="EMBL" id="LR217713">
    <property type="protein sequence ID" value="VFP81710.1"/>
    <property type="molecule type" value="Genomic_DNA"/>
</dbReference>
<dbReference type="InterPro" id="IPR017900">
    <property type="entry name" value="4Fe4S_Fe_S_CS"/>
</dbReference>
<keyword evidence="2 8" id="KW-0004">4Fe-4S</keyword>
<evidence type="ECO:0000256" key="7">
    <source>
        <dbReference type="ARBA" id="ARBA00023014"/>
    </source>
</evidence>
<dbReference type="SUPFAM" id="SSF46548">
    <property type="entry name" value="alpha-helical ferredoxin"/>
    <property type="match status" value="1"/>
</dbReference>
<dbReference type="RefSeq" id="WP_157992372.1">
    <property type="nucleotide sequence ID" value="NZ_LR217713.1"/>
</dbReference>
<keyword evidence="8" id="KW-0997">Cell inner membrane</keyword>
<feature type="binding site" evidence="8">
    <location>
        <position position="380"/>
    </location>
    <ligand>
        <name>[4Fe-4S] cluster</name>
        <dbReference type="ChEBI" id="CHEBI:49883"/>
        <label>1</label>
    </ligand>
</feature>
<dbReference type="InterPro" id="IPR011538">
    <property type="entry name" value="Nuo51_FMN-bd"/>
</dbReference>
<dbReference type="InterPro" id="IPR019554">
    <property type="entry name" value="Soluble_ligand-bd"/>
</dbReference>
<dbReference type="GO" id="GO:0022900">
    <property type="term" value="P:electron transport chain"/>
    <property type="evidence" value="ECO:0007669"/>
    <property type="project" value="UniProtKB-UniRule"/>
</dbReference>
<feature type="binding site" evidence="8">
    <location>
        <position position="383"/>
    </location>
    <ligand>
        <name>[4Fe-4S] cluster</name>
        <dbReference type="ChEBI" id="CHEBI:49883"/>
        <label>1</label>
    </ligand>
</feature>
<dbReference type="HAMAP" id="MF_00461">
    <property type="entry name" value="RsxC_RnfC"/>
    <property type="match status" value="1"/>
</dbReference>
<keyword evidence="6 8" id="KW-0408">Iron</keyword>
<keyword evidence="3 8" id="KW-0479">Metal-binding</keyword>
<evidence type="ECO:0000313" key="11">
    <source>
        <dbReference type="Proteomes" id="UP000294441"/>
    </source>
</evidence>
<name>A0A451D789_9GAMM</name>
<feature type="binding site" evidence="8">
    <location>
        <position position="426"/>
    </location>
    <ligand>
        <name>[4Fe-4S] cluster</name>
        <dbReference type="ChEBI" id="CHEBI:49883"/>
        <label>1</label>
    </ligand>
</feature>
<dbReference type="EC" id="7.-.-.-" evidence="8"/>
<keyword evidence="5 8" id="KW-0249">Electron transport</keyword>
<dbReference type="GeneID" id="66304314"/>
<gene>
    <name evidence="10" type="primary">rsxC</name>
    <name evidence="8" type="synonym">rnfC</name>
    <name evidence="10" type="ORF">ERCICURV3402_035</name>
</gene>
<keyword evidence="7 8" id="KW-0411">Iron-sulfur</keyword>
<feature type="binding site" evidence="8">
    <location>
        <position position="422"/>
    </location>
    <ligand>
        <name>[4Fe-4S] cluster</name>
        <dbReference type="ChEBI" id="CHEBI:49883"/>
        <label>2</label>
    </ligand>
</feature>
<dbReference type="OrthoDB" id="9767754at2"/>
<dbReference type="InterPro" id="IPR037225">
    <property type="entry name" value="Nuo51_FMN-bd_sf"/>
</dbReference>
<feature type="binding site" evidence="8">
    <location>
        <position position="387"/>
    </location>
    <ligand>
        <name>[4Fe-4S] cluster</name>
        <dbReference type="ChEBI" id="CHEBI:49883"/>
        <label>2</label>
    </ligand>
</feature>
<evidence type="ECO:0000256" key="5">
    <source>
        <dbReference type="ARBA" id="ARBA00022982"/>
    </source>
</evidence>
<dbReference type="GO" id="GO:0016491">
    <property type="term" value="F:oxidoreductase activity"/>
    <property type="evidence" value="ECO:0007669"/>
    <property type="project" value="UniProtKB-KW"/>
</dbReference>
<dbReference type="PROSITE" id="PS51379">
    <property type="entry name" value="4FE4S_FER_2"/>
    <property type="match status" value="2"/>
</dbReference>
<comment type="cofactor">
    <cofactor evidence="8">
        <name>[4Fe-4S] cluster</name>
        <dbReference type="ChEBI" id="CHEBI:49883"/>
    </cofactor>
    <text evidence="8">Binds 2 [4Fe-4S] clusters per subunit.</text>
</comment>
<proteinExistence type="inferred from homology"/>
<keyword evidence="8" id="KW-1278">Translocase</keyword>
<feature type="binding site" evidence="8">
    <location>
        <position position="416"/>
    </location>
    <ligand>
        <name>[4Fe-4S] cluster</name>
        <dbReference type="ChEBI" id="CHEBI:49883"/>
        <label>2</label>
    </ligand>
</feature>
<feature type="domain" description="4Fe-4S ferredoxin-type" evidence="9">
    <location>
        <begin position="407"/>
        <end position="436"/>
    </location>
</feature>
<dbReference type="GO" id="GO:0051539">
    <property type="term" value="F:4 iron, 4 sulfur cluster binding"/>
    <property type="evidence" value="ECO:0007669"/>
    <property type="project" value="UniProtKB-KW"/>
</dbReference>
<keyword evidence="4 8" id="KW-0677">Repeat</keyword>
<dbReference type="PROSITE" id="PS00198">
    <property type="entry name" value="4FE4S_FER_1"/>
    <property type="match status" value="2"/>
</dbReference>
<keyword evidence="8" id="KW-1003">Cell membrane</keyword>
<dbReference type="Pfam" id="PF01512">
    <property type="entry name" value="Complex1_51K"/>
    <property type="match status" value="1"/>
</dbReference>
<dbReference type="GO" id="GO:0046872">
    <property type="term" value="F:metal ion binding"/>
    <property type="evidence" value="ECO:0007669"/>
    <property type="project" value="UniProtKB-KW"/>
</dbReference>
<keyword evidence="10" id="KW-0560">Oxidoreductase</keyword>
<evidence type="ECO:0000256" key="4">
    <source>
        <dbReference type="ARBA" id="ARBA00022737"/>
    </source>
</evidence>
<dbReference type="PANTHER" id="PTHR43034">
    <property type="entry name" value="ION-TRANSLOCATING OXIDOREDUCTASE COMPLEX SUBUNIT C"/>
    <property type="match status" value="1"/>
</dbReference>
<dbReference type="Gene3D" id="3.40.50.11540">
    <property type="entry name" value="NADH-ubiquinone oxidoreductase 51kDa subunit"/>
    <property type="match status" value="1"/>
</dbReference>
<reference evidence="10 11" key="1">
    <citation type="submission" date="2019-02" db="EMBL/GenBank/DDBJ databases">
        <authorList>
            <person name="Manzano-Marin A."/>
            <person name="Manzano-Marin A."/>
        </authorList>
    </citation>
    <scope>NUCLEOTIDE SEQUENCE [LARGE SCALE GENOMIC DNA]</scope>
    <source>
        <strain evidence="10 11">ErCicurvipes</strain>
    </source>
</reference>
<evidence type="ECO:0000256" key="1">
    <source>
        <dbReference type="ARBA" id="ARBA00022448"/>
    </source>
</evidence>
<keyword evidence="1 8" id="KW-0813">Transport</keyword>
<dbReference type="SUPFAM" id="SSF142019">
    <property type="entry name" value="Nqo1 FMN-binding domain-like"/>
    <property type="match status" value="1"/>
</dbReference>
<evidence type="ECO:0000313" key="10">
    <source>
        <dbReference type="EMBL" id="VFP81710.1"/>
    </source>
</evidence>
<dbReference type="InterPro" id="IPR026902">
    <property type="entry name" value="RnfC_N"/>
</dbReference>
<dbReference type="GO" id="GO:0005886">
    <property type="term" value="C:plasma membrane"/>
    <property type="evidence" value="ECO:0007669"/>
    <property type="project" value="UniProtKB-SubCell"/>
</dbReference>
<evidence type="ECO:0000259" key="9">
    <source>
        <dbReference type="PROSITE" id="PS51379"/>
    </source>
</evidence>
<evidence type="ECO:0000256" key="8">
    <source>
        <dbReference type="HAMAP-Rule" id="MF_00461"/>
    </source>
</evidence>
<dbReference type="NCBIfam" id="TIGR01945">
    <property type="entry name" value="rnfC"/>
    <property type="match status" value="1"/>
</dbReference>
<feature type="domain" description="4Fe-4S ferredoxin-type" evidence="9">
    <location>
        <begin position="366"/>
        <end position="397"/>
    </location>
</feature>
<dbReference type="Pfam" id="PF12838">
    <property type="entry name" value="Fer4_7"/>
    <property type="match status" value="1"/>
</dbReference>
<dbReference type="InterPro" id="IPR017896">
    <property type="entry name" value="4Fe4S_Fe-S-bd"/>
</dbReference>